<organism evidence="1 2">
    <name type="scientific">Amanita thiersii Skay4041</name>
    <dbReference type="NCBI Taxonomy" id="703135"/>
    <lineage>
        <taxon>Eukaryota</taxon>
        <taxon>Fungi</taxon>
        <taxon>Dikarya</taxon>
        <taxon>Basidiomycota</taxon>
        <taxon>Agaricomycotina</taxon>
        <taxon>Agaricomycetes</taxon>
        <taxon>Agaricomycetidae</taxon>
        <taxon>Agaricales</taxon>
        <taxon>Pluteineae</taxon>
        <taxon>Amanitaceae</taxon>
        <taxon>Amanita</taxon>
    </lineage>
</organism>
<dbReference type="Proteomes" id="UP000242287">
    <property type="component" value="Unassembled WGS sequence"/>
</dbReference>
<dbReference type="EMBL" id="KZ301994">
    <property type="protein sequence ID" value="PFH50961.1"/>
    <property type="molecule type" value="Genomic_DNA"/>
</dbReference>
<sequence>MASCNRCKSPCHHVSQEHASIPVTGLPLFCTHRYSCNSMATRAPPLPAATYGFTGL</sequence>
<dbReference type="AlphaFoldDB" id="A0A2A9NRL3"/>
<feature type="non-terminal residue" evidence="1">
    <location>
        <position position="56"/>
    </location>
</feature>
<keyword evidence="2" id="KW-1185">Reference proteome</keyword>
<evidence type="ECO:0000313" key="1">
    <source>
        <dbReference type="EMBL" id="PFH50961.1"/>
    </source>
</evidence>
<reference evidence="1 2" key="1">
    <citation type="submission" date="2014-02" db="EMBL/GenBank/DDBJ databases">
        <title>Transposable element dynamics among asymbiotic and ectomycorrhizal Amanita fungi.</title>
        <authorList>
            <consortium name="DOE Joint Genome Institute"/>
            <person name="Hess J."/>
            <person name="Skrede I."/>
            <person name="Wolfe B."/>
            <person name="LaButti K."/>
            <person name="Ohm R.A."/>
            <person name="Grigoriev I.V."/>
            <person name="Pringle A."/>
        </authorList>
    </citation>
    <scope>NUCLEOTIDE SEQUENCE [LARGE SCALE GENOMIC DNA]</scope>
    <source>
        <strain evidence="1 2">SKay4041</strain>
    </source>
</reference>
<name>A0A2A9NRL3_9AGAR</name>
<proteinExistence type="predicted"/>
<gene>
    <name evidence="1" type="ORF">AMATHDRAFT_60166</name>
</gene>
<protein>
    <submittedName>
        <fullName evidence="1">Uncharacterized protein</fullName>
    </submittedName>
</protein>
<evidence type="ECO:0000313" key="2">
    <source>
        <dbReference type="Proteomes" id="UP000242287"/>
    </source>
</evidence>
<accession>A0A2A9NRL3</accession>